<dbReference type="SUPFAM" id="SSF51735">
    <property type="entry name" value="NAD(P)-binding Rossmann-fold domains"/>
    <property type="match status" value="1"/>
</dbReference>
<sequence length="346" mass="39420">MKGEEKENQVNKILITGITGFAGSHLADYCLNEKDQVFGTCRWRSDLKNIRHILDKITLIETDIRDAVSVRKAVAQVNPDIVFHLAAQSFVPTSWHAPEETLTTNILGTLNILEAVKDFNKDIKVLVAGSSEEYGLVHQEEIPIRETNPLKPLSPYGVSKVGQDLLTYQYFKSYNLNVVRTRAFNHCGARRPTAFVISGLVNSFVNAYFDRDKGKLYRIKHGNLDAIRDFTHVKDTVKAYYLLGINCHLPTIKGEVFNICTGMGYSIKEILNKIIREFDIAYGLQEGRHYVLEPNSKHMRPSDVPILIGDYSKLLGISNWCPTESVDFIIRDLIKYHFERRQNNDD</sequence>
<evidence type="ECO:0000256" key="2">
    <source>
        <dbReference type="ARBA" id="ARBA00023239"/>
    </source>
</evidence>
<dbReference type="AlphaFoldDB" id="A0A6M3L2T8"/>
<gene>
    <name evidence="4" type="ORF">MM415B02907_0007</name>
</gene>
<dbReference type="GO" id="GO:0008446">
    <property type="term" value="F:GDP-mannose 4,6-dehydratase activity"/>
    <property type="evidence" value="ECO:0007669"/>
    <property type="project" value="UniProtKB-ARBA"/>
</dbReference>
<organism evidence="4">
    <name type="scientific">viral metagenome</name>
    <dbReference type="NCBI Taxonomy" id="1070528"/>
    <lineage>
        <taxon>unclassified sequences</taxon>
        <taxon>metagenomes</taxon>
        <taxon>organismal metagenomes</taxon>
    </lineage>
</organism>
<dbReference type="InterPro" id="IPR016040">
    <property type="entry name" value="NAD(P)-bd_dom"/>
</dbReference>
<dbReference type="Gene3D" id="3.40.50.720">
    <property type="entry name" value="NAD(P)-binding Rossmann-like Domain"/>
    <property type="match status" value="1"/>
</dbReference>
<evidence type="ECO:0000259" key="3">
    <source>
        <dbReference type="Pfam" id="PF16363"/>
    </source>
</evidence>
<comment type="cofactor">
    <cofactor evidence="1">
        <name>NADP(+)</name>
        <dbReference type="ChEBI" id="CHEBI:58349"/>
    </cofactor>
</comment>
<evidence type="ECO:0000313" key="4">
    <source>
        <dbReference type="EMBL" id="QJA87705.1"/>
    </source>
</evidence>
<accession>A0A6M3L2T8</accession>
<name>A0A6M3L2T8_9ZZZZ</name>
<proteinExistence type="predicted"/>
<dbReference type="EMBL" id="MT142727">
    <property type="protein sequence ID" value="QJA87705.1"/>
    <property type="molecule type" value="Genomic_DNA"/>
</dbReference>
<dbReference type="CDD" id="cd05260">
    <property type="entry name" value="GDP_MD_SDR_e"/>
    <property type="match status" value="1"/>
</dbReference>
<keyword evidence="2" id="KW-0456">Lyase</keyword>
<protein>
    <submittedName>
        <fullName evidence="4">Putative GDP-mannose 4,6-dehydratase</fullName>
    </submittedName>
</protein>
<feature type="domain" description="NAD(P)-binding" evidence="3">
    <location>
        <begin position="14"/>
        <end position="332"/>
    </location>
</feature>
<reference evidence="4" key="1">
    <citation type="submission" date="2020-03" db="EMBL/GenBank/DDBJ databases">
        <title>The deep terrestrial virosphere.</title>
        <authorList>
            <person name="Holmfeldt K."/>
            <person name="Nilsson E."/>
            <person name="Simone D."/>
            <person name="Lopez-Fernandez M."/>
            <person name="Wu X."/>
            <person name="de Brujin I."/>
            <person name="Lundin D."/>
            <person name="Andersson A."/>
            <person name="Bertilsson S."/>
            <person name="Dopson M."/>
        </authorList>
    </citation>
    <scope>NUCLEOTIDE SEQUENCE</scope>
    <source>
        <strain evidence="4">MM415B02907</strain>
    </source>
</reference>
<dbReference type="Pfam" id="PF16363">
    <property type="entry name" value="GDP_Man_Dehyd"/>
    <property type="match status" value="1"/>
</dbReference>
<dbReference type="PANTHER" id="PTHR43000">
    <property type="entry name" value="DTDP-D-GLUCOSE 4,6-DEHYDRATASE-RELATED"/>
    <property type="match status" value="1"/>
</dbReference>
<dbReference type="FunFam" id="3.40.50.720:FF:000924">
    <property type="entry name" value="GDP-mannose 4,6 dehydratase"/>
    <property type="match status" value="1"/>
</dbReference>
<dbReference type="InterPro" id="IPR036291">
    <property type="entry name" value="NAD(P)-bd_dom_sf"/>
</dbReference>
<dbReference type="Gene3D" id="3.90.25.10">
    <property type="entry name" value="UDP-galactose 4-epimerase, domain 1"/>
    <property type="match status" value="1"/>
</dbReference>
<evidence type="ECO:0000256" key="1">
    <source>
        <dbReference type="ARBA" id="ARBA00001937"/>
    </source>
</evidence>